<reference evidence="2" key="2">
    <citation type="submission" date="2025-08" db="UniProtKB">
        <authorList>
            <consortium name="Ensembl"/>
        </authorList>
    </citation>
    <scope>IDENTIFICATION</scope>
</reference>
<dbReference type="Pfam" id="PF15549">
    <property type="entry name" value="PGC7_Stella"/>
    <property type="match status" value="1"/>
</dbReference>
<dbReference type="GeneID" id="112606404"/>
<dbReference type="Proteomes" id="UP000694411">
    <property type="component" value="Chromosome 1"/>
</dbReference>
<name>A0A8D2F2A8_THEGE</name>
<dbReference type="GO" id="GO:0044726">
    <property type="term" value="P:epigenetic programing of female pronucleus"/>
    <property type="evidence" value="ECO:0007669"/>
    <property type="project" value="TreeGrafter"/>
</dbReference>
<dbReference type="InterPro" id="IPR029096">
    <property type="entry name" value="Dppa3"/>
</dbReference>
<dbReference type="PANTHER" id="PTHR31577">
    <property type="entry name" value="DEVELOPMENTAL PLURIPOTENCY-ASSOCIATED PROTEIN 3-RELATED"/>
    <property type="match status" value="1"/>
</dbReference>
<gene>
    <name evidence="2" type="primary">LOC112606404</name>
</gene>
<evidence type="ECO:0000256" key="1">
    <source>
        <dbReference type="SAM" id="MobiDB-lite"/>
    </source>
</evidence>
<dbReference type="PANTHER" id="PTHR31577:SF2">
    <property type="entry name" value="DEVELOPMENTAL PLURIPOTENCY-ASSOCIATED PROTEIN 3"/>
    <property type="match status" value="1"/>
</dbReference>
<organism evidence="2 3">
    <name type="scientific">Theropithecus gelada</name>
    <name type="common">Gelada baboon</name>
    <dbReference type="NCBI Taxonomy" id="9565"/>
    <lineage>
        <taxon>Eukaryota</taxon>
        <taxon>Metazoa</taxon>
        <taxon>Chordata</taxon>
        <taxon>Craniata</taxon>
        <taxon>Vertebrata</taxon>
        <taxon>Euteleostomi</taxon>
        <taxon>Mammalia</taxon>
        <taxon>Eutheria</taxon>
        <taxon>Euarchontoglires</taxon>
        <taxon>Primates</taxon>
        <taxon>Haplorrhini</taxon>
        <taxon>Catarrhini</taxon>
        <taxon>Cercopithecidae</taxon>
        <taxon>Cercopithecinae</taxon>
        <taxon>Theropithecus</taxon>
    </lineage>
</organism>
<protein>
    <recommendedName>
        <fullName evidence="4">Stella-related protein</fullName>
    </recommendedName>
</protein>
<feature type="compositionally biased region" description="Polar residues" evidence="1">
    <location>
        <begin position="1"/>
        <end position="21"/>
    </location>
</feature>
<reference evidence="2" key="3">
    <citation type="submission" date="2025-09" db="UniProtKB">
        <authorList>
            <consortium name="Ensembl"/>
        </authorList>
    </citation>
    <scope>IDENTIFICATION</scope>
</reference>
<sequence>MDPSQQFNPTSIPESSQMLTEENSRDDSGASEICFEMLIKNNVSNLTINTSNESPSPLPEDSLHRVIDGIAARATILRETRDDLLYRRRRVRTLLSVQRERMARFRYMLLGRVGMHERILTNTGLKGVKKESRPFKCPCSFCVSNGWDPSENARIGNYDTKPLQP</sequence>
<proteinExistence type="predicted"/>
<dbReference type="RefSeq" id="XP_025212613.1">
    <property type="nucleotide sequence ID" value="XM_025356828.1"/>
</dbReference>
<reference evidence="2" key="1">
    <citation type="submission" date="2018-05" db="EMBL/GenBank/DDBJ databases">
        <title>Whole genome of Theropithecus gelada.</title>
        <authorList>
            <person name="Chiou K.L."/>
            <person name="Snyder-Mackler N."/>
        </authorList>
    </citation>
    <scope>NUCLEOTIDE SEQUENCE [LARGE SCALE GENOMIC DNA]</scope>
</reference>
<dbReference type="GO" id="GO:0005634">
    <property type="term" value="C:nucleus"/>
    <property type="evidence" value="ECO:0007669"/>
    <property type="project" value="TreeGrafter"/>
</dbReference>
<keyword evidence="3" id="KW-1185">Reference proteome</keyword>
<evidence type="ECO:0000313" key="3">
    <source>
        <dbReference type="Proteomes" id="UP000694411"/>
    </source>
</evidence>
<dbReference type="Ensembl" id="ENSTGET00000018662.1">
    <property type="protein sequence ID" value="ENSTGEP00000015607.1"/>
    <property type="gene ID" value="ENSTGEG00000012599.1"/>
</dbReference>
<feature type="region of interest" description="Disordered" evidence="1">
    <location>
        <begin position="1"/>
        <end position="26"/>
    </location>
</feature>
<accession>A0A8D2F2A8</accession>
<dbReference type="AlphaFoldDB" id="A0A8D2F2A8"/>
<evidence type="ECO:0000313" key="2">
    <source>
        <dbReference type="Ensembl" id="ENSTGEP00000015607.1"/>
    </source>
</evidence>
<dbReference type="KEGG" id="tge:112606404"/>
<evidence type="ECO:0008006" key="4">
    <source>
        <dbReference type="Google" id="ProtNLM"/>
    </source>
</evidence>